<sequence length="732" mass="77222">MTSVPQVRNNSNNGLFYRLGMFVAKRKLSVLIGYLISMVIFGTFGFQVFGAMQSYGFNDPNSDSSRAAQILIDEFGVTDPVAILAIETPSGVDVDAAAATKLLNDVAQLDDVKSVISYWSTGGAPTLLGSDGRTGQAIVIAEDGIDTANLANQIVEDFTGKQEGLTVYAFSGDIVGNAFEETITGDLYRAEAIAIPITAVILLFVFGSLVAAGLPFLVAGGTIMGSFFALFIISEFTDVSVFALNLITGLGLALGIDYALLIINRFREELNSGKAVPAAVAATVASAGKTVFVSGITVAVTLASLLMFPQYFLRSFAYAGISVALLAVIGALTAVPALLAILGKNVNRLKVRRGDLAPKDDGFWAKLARFVMHRPWPVLLATIALLFFIAAPSTNVSLGEVDERALPADNPAVIAGEVLRERFAGNDSSPYEIVLIEPDSAAAIESYALKISQIPEIVRVVSPASIISDGVVVAPNPESESFQTAAMARIEAIGDVRPLDPAGEALLTDIRAISAPATEALVGGIAAQSADATNSVIDRVWIVGLWLALATMVILFMFTGSVLIPIKALALNLLSLGAMLGALVWVFQGGQLNWLTGDYIVTGTVDISTIILIAVIAFALSMDYEVFMLSRIKEEHDTGATTTDAVAFGLQRTGRIITAAALLIAIVFAAFLSSSATNIKQLGFGVTFAILLDATVVRGLLVPSFMRIAGNANWWAPAPLKRLHTKFGIKEG</sequence>
<accession>A0A6J6E4M7</accession>
<keyword evidence="5 6" id="KW-0472">Membrane</keyword>
<evidence type="ECO:0000256" key="4">
    <source>
        <dbReference type="ARBA" id="ARBA00022989"/>
    </source>
</evidence>
<feature type="transmembrane region" description="Helical" evidence="6">
    <location>
        <begin position="239"/>
        <end position="263"/>
    </location>
</feature>
<dbReference type="PROSITE" id="PS50156">
    <property type="entry name" value="SSD"/>
    <property type="match status" value="1"/>
</dbReference>
<dbReference type="InterPro" id="IPR000731">
    <property type="entry name" value="SSD"/>
</dbReference>
<feature type="transmembrane region" description="Helical" evidence="6">
    <location>
        <begin position="275"/>
        <end position="304"/>
    </location>
</feature>
<feature type="transmembrane region" description="Helical" evidence="6">
    <location>
        <begin position="599"/>
        <end position="621"/>
    </location>
</feature>
<comment type="subcellular location">
    <subcellularLocation>
        <location evidence="1">Cell membrane</location>
        <topology evidence="1">Multi-pass membrane protein</topology>
    </subcellularLocation>
</comment>
<feature type="transmembrane region" description="Helical" evidence="6">
    <location>
        <begin position="656"/>
        <end position="676"/>
    </location>
</feature>
<dbReference type="PANTHER" id="PTHR33406">
    <property type="entry name" value="MEMBRANE PROTEIN MJ1562-RELATED"/>
    <property type="match status" value="1"/>
</dbReference>
<dbReference type="InterPro" id="IPR004869">
    <property type="entry name" value="MMPL_dom"/>
</dbReference>
<feature type="transmembrane region" description="Helical" evidence="6">
    <location>
        <begin position="28"/>
        <end position="49"/>
    </location>
</feature>
<evidence type="ECO:0000313" key="8">
    <source>
        <dbReference type="EMBL" id="CAB4570229.1"/>
    </source>
</evidence>
<evidence type="ECO:0000256" key="1">
    <source>
        <dbReference type="ARBA" id="ARBA00004651"/>
    </source>
</evidence>
<organism evidence="8">
    <name type="scientific">freshwater metagenome</name>
    <dbReference type="NCBI Taxonomy" id="449393"/>
    <lineage>
        <taxon>unclassified sequences</taxon>
        <taxon>metagenomes</taxon>
        <taxon>ecological metagenomes</taxon>
    </lineage>
</organism>
<dbReference type="AlphaFoldDB" id="A0A6J6E4M7"/>
<name>A0A6J6E4M7_9ZZZZ</name>
<keyword evidence="4 6" id="KW-1133">Transmembrane helix</keyword>
<dbReference type="Gene3D" id="1.20.1640.10">
    <property type="entry name" value="Multidrug efflux transporter AcrB transmembrane domain"/>
    <property type="match status" value="2"/>
</dbReference>
<evidence type="ECO:0000256" key="2">
    <source>
        <dbReference type="ARBA" id="ARBA00022475"/>
    </source>
</evidence>
<feature type="transmembrane region" description="Helical" evidence="6">
    <location>
        <begin position="682"/>
        <end position="701"/>
    </location>
</feature>
<reference evidence="8" key="1">
    <citation type="submission" date="2020-05" db="EMBL/GenBank/DDBJ databases">
        <authorList>
            <person name="Chiriac C."/>
            <person name="Salcher M."/>
            <person name="Ghai R."/>
            <person name="Kavagutti S V."/>
        </authorList>
    </citation>
    <scope>NUCLEOTIDE SEQUENCE</scope>
</reference>
<evidence type="ECO:0000256" key="3">
    <source>
        <dbReference type="ARBA" id="ARBA00022692"/>
    </source>
</evidence>
<feature type="transmembrane region" description="Helical" evidence="6">
    <location>
        <begin position="316"/>
        <end position="343"/>
    </location>
</feature>
<keyword evidence="3 6" id="KW-0812">Transmembrane</keyword>
<feature type="transmembrane region" description="Helical" evidence="6">
    <location>
        <begin position="187"/>
        <end position="206"/>
    </location>
</feature>
<dbReference type="InterPro" id="IPR050545">
    <property type="entry name" value="Mycobact_MmpL"/>
</dbReference>
<dbReference type="GO" id="GO:0005886">
    <property type="term" value="C:plasma membrane"/>
    <property type="evidence" value="ECO:0007669"/>
    <property type="project" value="UniProtKB-SubCell"/>
</dbReference>
<gene>
    <name evidence="8" type="ORF">UFOPK1726_00233</name>
</gene>
<dbReference type="EMBL" id="CAEZTT010000014">
    <property type="protein sequence ID" value="CAB4570229.1"/>
    <property type="molecule type" value="Genomic_DNA"/>
</dbReference>
<keyword evidence="2" id="KW-1003">Cell membrane</keyword>
<dbReference type="PANTHER" id="PTHR33406:SF11">
    <property type="entry name" value="MEMBRANE PROTEIN SCO6666-RELATED"/>
    <property type="match status" value="1"/>
</dbReference>
<proteinExistence type="predicted"/>
<dbReference type="Pfam" id="PF03176">
    <property type="entry name" value="MMPL"/>
    <property type="match status" value="2"/>
</dbReference>
<feature type="transmembrane region" description="Helical" evidence="6">
    <location>
        <begin position="376"/>
        <end position="394"/>
    </location>
</feature>
<dbReference type="SUPFAM" id="SSF82866">
    <property type="entry name" value="Multidrug efflux transporter AcrB transmembrane domain"/>
    <property type="match status" value="2"/>
</dbReference>
<evidence type="ECO:0000259" key="7">
    <source>
        <dbReference type="PROSITE" id="PS50156"/>
    </source>
</evidence>
<evidence type="ECO:0000256" key="6">
    <source>
        <dbReference type="SAM" id="Phobius"/>
    </source>
</evidence>
<feature type="transmembrane region" description="Helical" evidence="6">
    <location>
        <begin position="569"/>
        <end position="587"/>
    </location>
</feature>
<protein>
    <submittedName>
        <fullName evidence="8">Unannotated protein</fullName>
    </submittedName>
</protein>
<feature type="transmembrane region" description="Helical" evidence="6">
    <location>
        <begin position="540"/>
        <end position="564"/>
    </location>
</feature>
<feature type="transmembrane region" description="Helical" evidence="6">
    <location>
        <begin position="213"/>
        <end position="233"/>
    </location>
</feature>
<feature type="domain" description="SSD" evidence="7">
    <location>
        <begin position="216"/>
        <end position="341"/>
    </location>
</feature>
<evidence type="ECO:0000256" key="5">
    <source>
        <dbReference type="ARBA" id="ARBA00023136"/>
    </source>
</evidence>